<protein>
    <submittedName>
        <fullName evidence="1">Tetratricopeptide repeat protein</fullName>
    </submittedName>
</protein>
<organism evidence="1 2">
    <name type="scientific">Actomonas aquatica</name>
    <dbReference type="NCBI Taxonomy" id="2866162"/>
    <lineage>
        <taxon>Bacteria</taxon>
        <taxon>Pseudomonadati</taxon>
        <taxon>Verrucomicrobiota</taxon>
        <taxon>Opitutia</taxon>
        <taxon>Opitutales</taxon>
        <taxon>Opitutaceae</taxon>
        <taxon>Actomonas</taxon>
    </lineage>
</organism>
<keyword evidence="2" id="KW-1185">Reference proteome</keyword>
<reference evidence="1 2" key="2">
    <citation type="submission" date="2023-12" db="EMBL/GenBank/DDBJ databases">
        <title>Description of an unclassified Opitutus bacterium of Verrucomicrobiota.</title>
        <authorList>
            <person name="Zhang D.-F."/>
        </authorList>
    </citation>
    <scope>NUCLEOTIDE SEQUENCE [LARGE SCALE GENOMIC DNA]</scope>
    <source>
        <strain evidence="1 2">WL0086</strain>
    </source>
</reference>
<dbReference type="RefSeq" id="WP_221028803.1">
    <property type="nucleotide sequence ID" value="NZ_CP139781.1"/>
</dbReference>
<reference evidence="1 2" key="1">
    <citation type="submission" date="2021-08" db="EMBL/GenBank/DDBJ databases">
        <authorList>
            <person name="Zhang D."/>
            <person name="Zhang A."/>
            <person name="Wang L."/>
        </authorList>
    </citation>
    <scope>NUCLEOTIDE SEQUENCE [LARGE SCALE GENOMIC DNA]</scope>
    <source>
        <strain evidence="1 2">WL0086</strain>
    </source>
</reference>
<proteinExistence type="predicted"/>
<evidence type="ECO:0000313" key="2">
    <source>
        <dbReference type="Proteomes" id="UP000738431"/>
    </source>
</evidence>
<dbReference type="Pfam" id="PF13424">
    <property type="entry name" value="TPR_12"/>
    <property type="match status" value="2"/>
</dbReference>
<dbReference type="SMART" id="SM00028">
    <property type="entry name" value="TPR"/>
    <property type="match status" value="5"/>
</dbReference>
<dbReference type="InterPro" id="IPR011990">
    <property type="entry name" value="TPR-like_helical_dom_sf"/>
</dbReference>
<evidence type="ECO:0000313" key="1">
    <source>
        <dbReference type="EMBL" id="WRQ88167.1"/>
    </source>
</evidence>
<dbReference type="Proteomes" id="UP000738431">
    <property type="component" value="Chromosome"/>
</dbReference>
<dbReference type="PANTHER" id="PTHR10098:SF108">
    <property type="entry name" value="TETRATRICOPEPTIDE REPEAT PROTEIN 28"/>
    <property type="match status" value="1"/>
</dbReference>
<dbReference type="SUPFAM" id="SSF48452">
    <property type="entry name" value="TPR-like"/>
    <property type="match status" value="1"/>
</dbReference>
<dbReference type="PANTHER" id="PTHR10098">
    <property type="entry name" value="RAPSYN-RELATED"/>
    <property type="match status" value="1"/>
</dbReference>
<dbReference type="Gene3D" id="1.25.40.10">
    <property type="entry name" value="Tetratricopeptide repeat domain"/>
    <property type="match status" value="1"/>
</dbReference>
<dbReference type="EMBL" id="CP139781">
    <property type="protein sequence ID" value="WRQ88167.1"/>
    <property type="molecule type" value="Genomic_DNA"/>
</dbReference>
<name>A0ABZ1C8Y9_9BACT</name>
<sequence>MGEAQPAKGKATSTDFESAYQRANDQLYREPLLAEAEFKSLLNTLDRRDSAQIARVQERRAIALRILCQYDRAQAAGEDAMQRYELLDNEAGVGRACVALGNIAWSRGLLVDALSYYESALEIRQRLDDLPAHAGALGSVANILTALDRLPEAKTHYQCALAICQHTGDQRFAARTHNNLGDCLLQMDEVEAALDHCSTALRICRDIDDRIDEPAVLINLGRIRSRRNEWQDALDLLDEAAALAAIGGDRRTEAEAMLHRARITEDRSRIDSSFAPQAALFRQEALQLAEVIGAHALSRLLHEDCAVAADRAGKKLTALKHRSQAAVHREIESQGAA</sequence>
<accession>A0ABZ1C8Y9</accession>
<dbReference type="InterPro" id="IPR019734">
    <property type="entry name" value="TPR_rpt"/>
</dbReference>
<gene>
    <name evidence="1" type="ORF">K1X11_002025</name>
</gene>